<protein>
    <recommendedName>
        <fullName evidence="4">C-type lectin</fullName>
    </recommendedName>
</protein>
<dbReference type="Proteomes" id="UP001432027">
    <property type="component" value="Unassembled WGS sequence"/>
</dbReference>
<accession>A0AAV5UNJ5</accession>
<evidence type="ECO:0000313" key="3">
    <source>
        <dbReference type="Proteomes" id="UP001432027"/>
    </source>
</evidence>
<dbReference type="EMBL" id="BTSX01000006">
    <property type="protein sequence ID" value="GMT07530.1"/>
    <property type="molecule type" value="Genomic_DNA"/>
</dbReference>
<evidence type="ECO:0000313" key="2">
    <source>
        <dbReference type="EMBL" id="GMT07530.1"/>
    </source>
</evidence>
<keyword evidence="3" id="KW-1185">Reference proteome</keyword>
<feature type="non-terminal residue" evidence="2">
    <location>
        <position position="112"/>
    </location>
</feature>
<gene>
    <name evidence="2" type="ORF">PENTCL1PPCAC_29704</name>
</gene>
<feature type="compositionally biased region" description="Basic and acidic residues" evidence="1">
    <location>
        <begin position="96"/>
        <end position="112"/>
    </location>
</feature>
<feature type="region of interest" description="Disordered" evidence="1">
    <location>
        <begin position="93"/>
        <end position="112"/>
    </location>
</feature>
<organism evidence="2 3">
    <name type="scientific">Pristionchus entomophagus</name>
    <dbReference type="NCBI Taxonomy" id="358040"/>
    <lineage>
        <taxon>Eukaryota</taxon>
        <taxon>Metazoa</taxon>
        <taxon>Ecdysozoa</taxon>
        <taxon>Nematoda</taxon>
        <taxon>Chromadorea</taxon>
        <taxon>Rhabditida</taxon>
        <taxon>Rhabditina</taxon>
        <taxon>Diplogasteromorpha</taxon>
        <taxon>Diplogasteroidea</taxon>
        <taxon>Neodiplogasteridae</taxon>
        <taxon>Pristionchus</taxon>
    </lineage>
</organism>
<evidence type="ECO:0008006" key="4">
    <source>
        <dbReference type="Google" id="ProtNLM"/>
    </source>
</evidence>
<dbReference type="AlphaFoldDB" id="A0AAV5UNJ5"/>
<evidence type="ECO:0000256" key="1">
    <source>
        <dbReference type="SAM" id="MobiDB-lite"/>
    </source>
</evidence>
<reference evidence="2" key="1">
    <citation type="submission" date="2023-10" db="EMBL/GenBank/DDBJ databases">
        <title>Genome assembly of Pristionchus species.</title>
        <authorList>
            <person name="Yoshida K."/>
            <person name="Sommer R.J."/>
        </authorList>
    </citation>
    <scope>NUCLEOTIDE SEQUENCE</scope>
    <source>
        <strain evidence="2">RS0144</strain>
    </source>
</reference>
<comment type="caution">
    <text evidence="2">The sequence shown here is derived from an EMBL/GenBank/DDBJ whole genome shotgun (WGS) entry which is preliminary data.</text>
</comment>
<proteinExistence type="predicted"/>
<sequence length="112" mass="12249">MQGSQVDNFNKSEARSAACARKCGLRVCNELPPDYFVGKDNVEPLIVSPPDDSHPCAWGECPNGAKASDGMGEVDFQGNSLFSCSGDGTWRYNGPEAEKRHQQDIRCLKEQP</sequence>
<name>A0AAV5UNJ5_9BILA</name>